<evidence type="ECO:0000256" key="7">
    <source>
        <dbReference type="ARBA" id="ARBA00023136"/>
    </source>
</evidence>
<reference evidence="10" key="1">
    <citation type="journal article" date="2014" name="Int. J. Syst. Evol. Microbiol.">
        <title>Complete genome sequence of Corynebacterium casei LMG S-19264T (=DSM 44701T), isolated from a smear-ripened cheese.</title>
        <authorList>
            <consortium name="US DOE Joint Genome Institute (JGI-PGF)"/>
            <person name="Walter F."/>
            <person name="Albersmeier A."/>
            <person name="Kalinowski J."/>
            <person name="Ruckert C."/>
        </authorList>
    </citation>
    <scope>NUCLEOTIDE SEQUENCE</scope>
    <source>
        <strain evidence="10">CGMCC 1.12777</strain>
    </source>
</reference>
<evidence type="ECO:0000256" key="8">
    <source>
        <dbReference type="PIRNR" id="PIRNR016661"/>
    </source>
</evidence>
<accession>A0A8J3EKV1</accession>
<dbReference type="Proteomes" id="UP000656813">
    <property type="component" value="Unassembled WGS sequence"/>
</dbReference>
<evidence type="ECO:0000256" key="3">
    <source>
        <dbReference type="ARBA" id="ARBA00022448"/>
    </source>
</evidence>
<dbReference type="PANTHER" id="PTHR34295:SF4">
    <property type="entry name" value="BIOTIN TRANSPORTER BIOY-RELATED"/>
    <property type="match status" value="1"/>
</dbReference>
<comment type="similarity">
    <text evidence="2 8">Belongs to the BioY family.</text>
</comment>
<dbReference type="GO" id="GO:0005886">
    <property type="term" value="C:plasma membrane"/>
    <property type="evidence" value="ECO:0007669"/>
    <property type="project" value="UniProtKB-SubCell"/>
</dbReference>
<keyword evidence="11" id="KW-1185">Reference proteome</keyword>
<dbReference type="EMBL" id="BMFV01000004">
    <property type="protein sequence ID" value="GGH76905.1"/>
    <property type="molecule type" value="Genomic_DNA"/>
</dbReference>
<feature type="transmembrane region" description="Helical" evidence="9">
    <location>
        <begin position="149"/>
        <end position="170"/>
    </location>
</feature>
<evidence type="ECO:0000256" key="9">
    <source>
        <dbReference type="SAM" id="Phobius"/>
    </source>
</evidence>
<evidence type="ECO:0000256" key="4">
    <source>
        <dbReference type="ARBA" id="ARBA00022475"/>
    </source>
</evidence>
<keyword evidence="3 8" id="KW-0813">Transport</keyword>
<dbReference type="AlphaFoldDB" id="A0A8J3EKV1"/>
<dbReference type="PANTHER" id="PTHR34295">
    <property type="entry name" value="BIOTIN TRANSPORTER BIOY"/>
    <property type="match status" value="1"/>
</dbReference>
<feature type="transmembrane region" description="Helical" evidence="9">
    <location>
        <begin position="60"/>
        <end position="82"/>
    </location>
</feature>
<evidence type="ECO:0000256" key="2">
    <source>
        <dbReference type="ARBA" id="ARBA00010692"/>
    </source>
</evidence>
<keyword evidence="4 8" id="KW-1003">Cell membrane</keyword>
<keyword evidence="7 8" id="KW-0472">Membrane</keyword>
<proteinExistence type="inferred from homology"/>
<evidence type="ECO:0000313" key="10">
    <source>
        <dbReference type="EMBL" id="GGH76905.1"/>
    </source>
</evidence>
<name>A0A8J3EKV1_9BACL</name>
<dbReference type="InterPro" id="IPR003784">
    <property type="entry name" value="BioY"/>
</dbReference>
<dbReference type="Gene3D" id="1.10.1760.20">
    <property type="match status" value="1"/>
</dbReference>
<evidence type="ECO:0000313" key="11">
    <source>
        <dbReference type="Proteomes" id="UP000656813"/>
    </source>
</evidence>
<evidence type="ECO:0000256" key="6">
    <source>
        <dbReference type="ARBA" id="ARBA00022989"/>
    </source>
</evidence>
<organism evidence="10 11">
    <name type="scientific">Pullulanibacillus pueri</name>
    <dbReference type="NCBI Taxonomy" id="1437324"/>
    <lineage>
        <taxon>Bacteria</taxon>
        <taxon>Bacillati</taxon>
        <taxon>Bacillota</taxon>
        <taxon>Bacilli</taxon>
        <taxon>Bacillales</taxon>
        <taxon>Sporolactobacillaceae</taxon>
        <taxon>Pullulanibacillus</taxon>
    </lineage>
</organism>
<dbReference type="GO" id="GO:0015225">
    <property type="term" value="F:biotin transmembrane transporter activity"/>
    <property type="evidence" value="ECO:0007669"/>
    <property type="project" value="UniProtKB-UniRule"/>
</dbReference>
<comment type="caution">
    <text evidence="10">The sequence shown here is derived from an EMBL/GenBank/DDBJ whole genome shotgun (WGS) entry which is preliminary data.</text>
</comment>
<protein>
    <recommendedName>
        <fullName evidence="8">Biotin transporter</fullName>
    </recommendedName>
</protein>
<feature type="transmembrane region" description="Helical" evidence="9">
    <location>
        <begin position="111"/>
        <end position="137"/>
    </location>
</feature>
<gene>
    <name evidence="10" type="ORF">GCM10007096_08010</name>
</gene>
<feature type="transmembrane region" description="Helical" evidence="9">
    <location>
        <begin position="88"/>
        <end position="104"/>
    </location>
</feature>
<sequence length="181" mass="19151">MKSREKLKMMIVSALFAAMTAIMAQIEIPLPLVPISGQTFAVGLTATVIGANYGALAMILYAALGAIGLPVFAQFSAGFSVIVGPTGGYIVSFIISAFIIGFILERTRFNFTMAIIANIIGMIMSLILGTIQLKYVADLSWHAAMVSGVYPFLIVGVIKAVLSAVIGILARKRLLSAHLLS</sequence>
<keyword evidence="6 9" id="KW-1133">Transmembrane helix</keyword>
<dbReference type="PIRSF" id="PIRSF016661">
    <property type="entry name" value="BioY"/>
    <property type="match status" value="1"/>
</dbReference>
<reference evidence="10" key="2">
    <citation type="submission" date="2020-09" db="EMBL/GenBank/DDBJ databases">
        <authorList>
            <person name="Sun Q."/>
            <person name="Zhou Y."/>
        </authorList>
    </citation>
    <scope>NUCLEOTIDE SEQUENCE</scope>
    <source>
        <strain evidence="10">CGMCC 1.12777</strain>
    </source>
</reference>
<dbReference type="Pfam" id="PF02632">
    <property type="entry name" value="BioY"/>
    <property type="match status" value="1"/>
</dbReference>
<comment type="subcellular location">
    <subcellularLocation>
        <location evidence="1 8">Cell membrane</location>
        <topology evidence="1 8">Multi-pass membrane protein</topology>
    </subcellularLocation>
</comment>
<evidence type="ECO:0000256" key="5">
    <source>
        <dbReference type="ARBA" id="ARBA00022692"/>
    </source>
</evidence>
<evidence type="ECO:0000256" key="1">
    <source>
        <dbReference type="ARBA" id="ARBA00004651"/>
    </source>
</evidence>
<keyword evidence="5 9" id="KW-0812">Transmembrane</keyword>